<sequence length="160" mass="17795">MRKFITALSPDFFAVSSIVLFALSLAMPAFRFSEDEVWFKFSSGNDLWPGFLVLILGWIGVFQGVFAWLSNPLWAIGMLFYAKKRFSRAFQFFVAAFLFALSVYFLKKIAINEGGGEGAIYSMGLGYYTWLASIISILAGSIRNLTRRSSGTPPLRGSAP</sequence>
<evidence type="ECO:0000313" key="3">
    <source>
        <dbReference type="Proteomes" id="UP001548590"/>
    </source>
</evidence>
<feature type="transmembrane region" description="Helical" evidence="1">
    <location>
        <begin position="118"/>
        <end position="139"/>
    </location>
</feature>
<keyword evidence="1" id="KW-1133">Transmembrane helix</keyword>
<accession>A0ABV2CNU1</accession>
<keyword evidence="1" id="KW-0812">Transmembrane</keyword>
<proteinExistence type="predicted"/>
<gene>
    <name evidence="2" type="ORF">ABVT11_07045</name>
</gene>
<evidence type="ECO:0000313" key="2">
    <source>
        <dbReference type="EMBL" id="MET1489579.1"/>
    </source>
</evidence>
<feature type="transmembrane region" description="Helical" evidence="1">
    <location>
        <begin position="12"/>
        <end position="30"/>
    </location>
</feature>
<dbReference type="Proteomes" id="UP001548590">
    <property type="component" value="Unassembled WGS sequence"/>
</dbReference>
<reference evidence="2 3" key="1">
    <citation type="submission" date="2024-07" db="EMBL/GenBank/DDBJ databases">
        <title>Uliginosibacterium paludis KCTC:42655.</title>
        <authorList>
            <person name="Kim M.K."/>
        </authorList>
    </citation>
    <scope>NUCLEOTIDE SEQUENCE [LARGE SCALE GENOMIC DNA]</scope>
    <source>
        <strain evidence="2 3">KCTC 42655</strain>
    </source>
</reference>
<dbReference type="EMBL" id="JBEWLZ010000003">
    <property type="protein sequence ID" value="MET1489579.1"/>
    <property type="molecule type" value="Genomic_DNA"/>
</dbReference>
<name>A0ABV2CNU1_9RHOO</name>
<protein>
    <submittedName>
        <fullName evidence="2">Uncharacterized protein</fullName>
    </submittedName>
</protein>
<keyword evidence="3" id="KW-1185">Reference proteome</keyword>
<feature type="transmembrane region" description="Helical" evidence="1">
    <location>
        <begin position="50"/>
        <end position="69"/>
    </location>
</feature>
<keyword evidence="1" id="KW-0472">Membrane</keyword>
<organism evidence="2 3">
    <name type="scientific">Uliginosibacterium paludis</name>
    <dbReference type="NCBI Taxonomy" id="1615952"/>
    <lineage>
        <taxon>Bacteria</taxon>
        <taxon>Pseudomonadati</taxon>
        <taxon>Pseudomonadota</taxon>
        <taxon>Betaproteobacteria</taxon>
        <taxon>Rhodocyclales</taxon>
        <taxon>Zoogloeaceae</taxon>
        <taxon>Uliginosibacterium</taxon>
    </lineage>
</organism>
<comment type="caution">
    <text evidence="2">The sequence shown here is derived from an EMBL/GenBank/DDBJ whole genome shotgun (WGS) entry which is preliminary data.</text>
</comment>
<dbReference type="RefSeq" id="WP_345925226.1">
    <property type="nucleotide sequence ID" value="NZ_JBDIVF010000002.1"/>
</dbReference>
<evidence type="ECO:0000256" key="1">
    <source>
        <dbReference type="SAM" id="Phobius"/>
    </source>
</evidence>
<feature type="transmembrane region" description="Helical" evidence="1">
    <location>
        <begin position="89"/>
        <end position="106"/>
    </location>
</feature>